<dbReference type="Pfam" id="PF03592">
    <property type="entry name" value="Terminase_2"/>
    <property type="match status" value="1"/>
</dbReference>
<dbReference type="PANTHER" id="PTHR41328">
    <property type="entry name" value="TERMINASE SMALL SUBUNIT-RELATED"/>
    <property type="match status" value="1"/>
</dbReference>
<dbReference type="AlphaFoldDB" id="A0A174GXU9"/>
<dbReference type="Gene3D" id="1.10.10.1400">
    <property type="entry name" value="Terminase, small subunit, N-terminal DNA-binding domain, HTH motif"/>
    <property type="match status" value="1"/>
</dbReference>
<gene>
    <name evidence="5" type="ORF">ERS852497_00381</name>
</gene>
<dbReference type="Proteomes" id="UP000095602">
    <property type="component" value="Unassembled WGS sequence"/>
</dbReference>
<sequence length="283" mass="32994">MEKYEQAELDYIAGMKYKEIAEKYETSVNTVKSWKQRYNWVREKRNSRDVKKECAHKNKKVCTQKIKGAAVSDETEKEQVFDNTENPALDERKKLFCLFYSQTFNATQSYQKAYGCSLNTARAHGYELLRNVEVKSEIEHLTELKRQQLLAKESDFVELQMRIAFADAGDYYAIKGDKIVWKDSDQTDTQLVREAKTVKGDISLSLYDKQKAIDWLTKYFLMHPDDKYKAEFDKKRAEVKDDSAEQILANMQIITDVLKNPVPNRKIEDLEGDEESEQTGTTE</sequence>
<dbReference type="PANTHER" id="PTHR41328:SF3">
    <property type="entry name" value="PBSX PHAGE TERMINASE SMALL SUBUNIT"/>
    <property type="match status" value="1"/>
</dbReference>
<dbReference type="GO" id="GO:0003677">
    <property type="term" value="F:DNA binding"/>
    <property type="evidence" value="ECO:0007669"/>
    <property type="project" value="InterPro"/>
</dbReference>
<evidence type="ECO:0000313" key="5">
    <source>
        <dbReference type="EMBL" id="CUO65918.1"/>
    </source>
</evidence>
<accession>A0A174GXU9</accession>
<dbReference type="GO" id="GO:0051276">
    <property type="term" value="P:chromosome organization"/>
    <property type="evidence" value="ECO:0007669"/>
    <property type="project" value="InterPro"/>
</dbReference>
<dbReference type="InterPro" id="IPR005335">
    <property type="entry name" value="Terminase_ssu"/>
</dbReference>
<keyword evidence="2" id="KW-0231">Viral genome packaging</keyword>
<dbReference type="Pfam" id="PF08281">
    <property type="entry name" value="Sigma70_r4_2"/>
    <property type="match status" value="1"/>
</dbReference>
<evidence type="ECO:0000256" key="3">
    <source>
        <dbReference type="SAM" id="MobiDB-lite"/>
    </source>
</evidence>
<dbReference type="InterPro" id="IPR052404">
    <property type="entry name" value="SPP1-like_terminase"/>
</dbReference>
<evidence type="ECO:0000256" key="2">
    <source>
        <dbReference type="ARBA" id="ARBA00023219"/>
    </source>
</evidence>
<dbReference type="InterPro" id="IPR038713">
    <property type="entry name" value="Terminase_Gp1_N_sf"/>
</dbReference>
<dbReference type="RefSeq" id="WP_172677490.1">
    <property type="nucleotide sequence ID" value="NZ_CZAJ01000002.1"/>
</dbReference>
<dbReference type="GO" id="GO:0016987">
    <property type="term" value="F:sigma factor activity"/>
    <property type="evidence" value="ECO:0007669"/>
    <property type="project" value="InterPro"/>
</dbReference>
<dbReference type="GO" id="GO:0006352">
    <property type="term" value="P:DNA-templated transcription initiation"/>
    <property type="evidence" value="ECO:0007669"/>
    <property type="project" value="InterPro"/>
</dbReference>
<evidence type="ECO:0000259" key="4">
    <source>
        <dbReference type="Pfam" id="PF08281"/>
    </source>
</evidence>
<feature type="region of interest" description="Disordered" evidence="3">
    <location>
        <begin position="264"/>
        <end position="283"/>
    </location>
</feature>
<dbReference type="InterPro" id="IPR013249">
    <property type="entry name" value="RNA_pol_sigma70_r4_t2"/>
</dbReference>
<feature type="domain" description="RNA polymerase sigma factor 70 region 4 type 2" evidence="4">
    <location>
        <begin position="9"/>
        <end position="37"/>
    </location>
</feature>
<reference evidence="5 6" key="1">
    <citation type="submission" date="2015-09" db="EMBL/GenBank/DDBJ databases">
        <authorList>
            <consortium name="Pathogen Informatics"/>
        </authorList>
    </citation>
    <scope>NUCLEOTIDE SEQUENCE [LARGE SCALE GENOMIC DNA]</scope>
    <source>
        <strain evidence="5 6">2789STDY5834884</strain>
    </source>
</reference>
<name>A0A174GXU9_9FIRM</name>
<evidence type="ECO:0000313" key="6">
    <source>
        <dbReference type="Proteomes" id="UP000095602"/>
    </source>
</evidence>
<proteinExistence type="predicted"/>
<organism evidence="5 6">
    <name type="scientific">Agathobacter rectalis</name>
    <dbReference type="NCBI Taxonomy" id="39491"/>
    <lineage>
        <taxon>Bacteria</taxon>
        <taxon>Bacillati</taxon>
        <taxon>Bacillota</taxon>
        <taxon>Clostridia</taxon>
        <taxon>Lachnospirales</taxon>
        <taxon>Lachnospiraceae</taxon>
        <taxon>Agathobacter</taxon>
    </lineage>
</organism>
<dbReference type="SUPFAM" id="SSF88659">
    <property type="entry name" value="Sigma3 and sigma4 domains of RNA polymerase sigma factors"/>
    <property type="match status" value="1"/>
</dbReference>
<protein>
    <submittedName>
        <fullName evidence="5">Uncharacterized conserved protein</fullName>
    </submittedName>
</protein>
<dbReference type="InterPro" id="IPR013324">
    <property type="entry name" value="RNA_pol_sigma_r3/r4-like"/>
</dbReference>
<evidence type="ECO:0000256" key="1">
    <source>
        <dbReference type="ARBA" id="ARBA00022612"/>
    </source>
</evidence>
<dbReference type="EMBL" id="CZAJ01000002">
    <property type="protein sequence ID" value="CUO65918.1"/>
    <property type="molecule type" value="Genomic_DNA"/>
</dbReference>
<keyword evidence="1" id="KW-1188">Viral release from host cell</keyword>